<protein>
    <submittedName>
        <fullName evidence="1">Uncharacterized protein</fullName>
    </submittedName>
</protein>
<dbReference type="Proteomes" id="UP000559653">
    <property type="component" value="Unassembled WGS sequence"/>
</dbReference>
<sequence length="236" mass="26320">MSLSTETNCGKKIKKSCKVIVIEPKDYVHFEQNVIHLRLFQSKNTLSKRFKKTKRMIAKREFSPAFVIVIFVAVAALGGGMNFVLSQGYLNSVEASNLYGVETLLFLGYDATDNDAIVYHDGLKSNSQAYWHGNKSEDGIKHGERIGVYVKNTSSQKITLKTLMLADSVYSFQHMGPRYTMTPYSMASPLDNKEYTIVTNGNRNAPADTITGNSPEIMPGQSVTLVIELDQNFNVD</sequence>
<organism evidence="1 2">
    <name type="scientific">Candidatus Nitrosomaritimum aestuariumsis</name>
    <dbReference type="NCBI Taxonomy" id="3342354"/>
    <lineage>
        <taxon>Archaea</taxon>
        <taxon>Nitrososphaerota</taxon>
        <taxon>Nitrososphaeria</taxon>
        <taxon>Nitrosopumilales</taxon>
        <taxon>Nitrosopumilaceae</taxon>
        <taxon>Candidatus Nitrosomaritimum</taxon>
    </lineage>
</organism>
<dbReference type="EMBL" id="JACEMZ010000015">
    <property type="protein sequence ID" value="MBA4452250.1"/>
    <property type="molecule type" value="Genomic_DNA"/>
</dbReference>
<reference evidence="1 2" key="1">
    <citation type="journal article" date="2020" name="Appl. Environ. Microbiol.">
        <title>Genomic Characteristics of a Novel Species of Ammonia-Oxidizing Archaea from the Jiulong River Estuary.</title>
        <authorList>
            <person name="Zou D."/>
            <person name="Wan R."/>
            <person name="Han L."/>
            <person name="Xu M.N."/>
            <person name="Liu Y."/>
            <person name="Liu H."/>
            <person name="Kao S.J."/>
            <person name="Li M."/>
        </authorList>
    </citation>
    <scope>NUCLEOTIDE SEQUENCE [LARGE SCALE GENOMIC DNA]</scope>
    <source>
        <strain evidence="1">W1bin1</strain>
    </source>
</reference>
<name>A0AC60VXY7_9ARCH</name>
<proteinExistence type="predicted"/>
<accession>A0AC60VXY7</accession>
<comment type="caution">
    <text evidence="1">The sequence shown here is derived from an EMBL/GenBank/DDBJ whole genome shotgun (WGS) entry which is preliminary data.</text>
</comment>
<gene>
    <name evidence="1" type="ORF">H2B03_03620</name>
</gene>
<evidence type="ECO:0000313" key="2">
    <source>
        <dbReference type="Proteomes" id="UP000559653"/>
    </source>
</evidence>
<evidence type="ECO:0000313" key="1">
    <source>
        <dbReference type="EMBL" id="MBA4452250.1"/>
    </source>
</evidence>
<feature type="non-terminal residue" evidence="1">
    <location>
        <position position="236"/>
    </location>
</feature>